<evidence type="ECO:0000256" key="10">
    <source>
        <dbReference type="ARBA" id="ARBA00023295"/>
    </source>
</evidence>
<organism evidence="16 17">
    <name type="scientific">Methylocella silvestris</name>
    <dbReference type="NCBI Taxonomy" id="199596"/>
    <lineage>
        <taxon>Bacteria</taxon>
        <taxon>Pseudomonadati</taxon>
        <taxon>Pseudomonadota</taxon>
        <taxon>Alphaproteobacteria</taxon>
        <taxon>Hyphomicrobiales</taxon>
        <taxon>Beijerinckiaceae</taxon>
        <taxon>Methylocella</taxon>
    </lineage>
</organism>
<dbReference type="GO" id="GO:0004134">
    <property type="term" value="F:4-alpha-glucanotransferase activity"/>
    <property type="evidence" value="ECO:0007669"/>
    <property type="project" value="UniProtKB-EC"/>
</dbReference>
<evidence type="ECO:0000256" key="9">
    <source>
        <dbReference type="ARBA" id="ARBA00023277"/>
    </source>
</evidence>
<evidence type="ECO:0000256" key="12">
    <source>
        <dbReference type="ARBA" id="ARBA00031501"/>
    </source>
</evidence>
<dbReference type="NCBIfam" id="NF011082">
    <property type="entry name" value="PRK14510.1-1"/>
    <property type="match status" value="1"/>
</dbReference>
<dbReference type="Proteomes" id="UP000236286">
    <property type="component" value="Unassembled WGS sequence"/>
</dbReference>
<evidence type="ECO:0000259" key="15">
    <source>
        <dbReference type="SMART" id="SM00642"/>
    </source>
</evidence>
<dbReference type="InterPro" id="IPR014756">
    <property type="entry name" value="Ig_E-set"/>
</dbReference>
<evidence type="ECO:0000256" key="7">
    <source>
        <dbReference type="ARBA" id="ARBA00022679"/>
    </source>
</evidence>
<dbReference type="GO" id="GO:0004135">
    <property type="term" value="F:amylo-alpha-1,6-glucosidase activity"/>
    <property type="evidence" value="ECO:0007669"/>
    <property type="project" value="InterPro"/>
</dbReference>
<feature type="compositionally biased region" description="Basic and acidic residues" evidence="14">
    <location>
        <begin position="464"/>
        <end position="474"/>
    </location>
</feature>
<evidence type="ECO:0000256" key="11">
    <source>
        <dbReference type="ARBA" id="ARBA00031423"/>
    </source>
</evidence>
<dbReference type="SMART" id="SM00642">
    <property type="entry name" value="Aamy"/>
    <property type="match status" value="1"/>
</dbReference>
<evidence type="ECO:0000256" key="14">
    <source>
        <dbReference type="SAM" id="MobiDB-lite"/>
    </source>
</evidence>
<dbReference type="NCBIfam" id="TIGR02100">
    <property type="entry name" value="glgX_debranch"/>
    <property type="match status" value="1"/>
</dbReference>
<keyword evidence="9 13" id="KW-0119">Carbohydrate metabolism</keyword>
<dbReference type="SUPFAM" id="SSF51445">
    <property type="entry name" value="(Trans)glycosidases"/>
    <property type="match status" value="2"/>
</dbReference>
<keyword evidence="7 13" id="KW-0808">Transferase</keyword>
<keyword evidence="10 16" id="KW-0326">Glycosidase</keyword>
<dbReference type="OrthoDB" id="3236218at2"/>
<dbReference type="InterPro" id="IPR017853">
    <property type="entry name" value="GH"/>
</dbReference>
<dbReference type="SUPFAM" id="SSF81296">
    <property type="entry name" value="E set domains"/>
    <property type="match status" value="1"/>
</dbReference>
<dbReference type="InterPro" id="IPR044505">
    <property type="entry name" value="GlgX_Isoamylase_N_E_set"/>
</dbReference>
<dbReference type="NCBIfam" id="TIGR00217">
    <property type="entry name" value="malQ"/>
    <property type="match status" value="1"/>
</dbReference>
<dbReference type="PANTHER" id="PTHR43002">
    <property type="entry name" value="GLYCOGEN DEBRANCHING ENZYME"/>
    <property type="match status" value="1"/>
</dbReference>
<dbReference type="GO" id="GO:0005980">
    <property type="term" value="P:glycogen catabolic process"/>
    <property type="evidence" value="ECO:0007669"/>
    <property type="project" value="InterPro"/>
</dbReference>
<dbReference type="RefSeq" id="WP_102842415.1">
    <property type="nucleotide sequence ID" value="NZ_PDZR01000002.1"/>
</dbReference>
<dbReference type="InterPro" id="IPR006047">
    <property type="entry name" value="GH13_cat_dom"/>
</dbReference>
<feature type="domain" description="Glycosyl hydrolase family 13 catalytic" evidence="15">
    <location>
        <begin position="160"/>
        <end position="563"/>
    </location>
</feature>
<dbReference type="InterPro" id="IPR011837">
    <property type="entry name" value="Glycogen_debranch_GlgX"/>
</dbReference>
<comment type="similarity">
    <text evidence="2 13">Belongs to the disproportionating enzyme family.</text>
</comment>
<dbReference type="Gene3D" id="3.20.20.80">
    <property type="entry name" value="Glycosidases"/>
    <property type="match status" value="2"/>
</dbReference>
<dbReference type="Gene3D" id="2.60.40.10">
    <property type="entry name" value="Immunoglobulins"/>
    <property type="match status" value="1"/>
</dbReference>
<accession>A0A2J7TKC0</accession>
<dbReference type="CDD" id="cd02856">
    <property type="entry name" value="E_set_GDE_Isoamylase_N"/>
    <property type="match status" value="1"/>
</dbReference>
<dbReference type="EMBL" id="PDZR01000002">
    <property type="protein sequence ID" value="PNG27218.1"/>
    <property type="molecule type" value="Genomic_DNA"/>
</dbReference>
<dbReference type="Pfam" id="PF02446">
    <property type="entry name" value="Glyco_hydro_77"/>
    <property type="match status" value="1"/>
</dbReference>
<dbReference type="InterPro" id="IPR013783">
    <property type="entry name" value="Ig-like_fold"/>
</dbReference>
<dbReference type="EC" id="2.4.1.25" evidence="4 13"/>
<dbReference type="SUPFAM" id="SSF51011">
    <property type="entry name" value="Glycosyl hydrolase domain"/>
    <property type="match status" value="1"/>
</dbReference>
<comment type="catalytic activity">
    <reaction evidence="1 13">
        <text>Transfers a segment of a (1-&gt;4)-alpha-D-glucan to a new position in an acceptor, which may be glucose or a (1-&gt;4)-alpha-D-glucan.</text>
        <dbReference type="EC" id="2.4.1.25"/>
    </reaction>
</comment>
<dbReference type="Pfam" id="PF02922">
    <property type="entry name" value="CBM_48"/>
    <property type="match status" value="1"/>
</dbReference>
<evidence type="ECO:0000256" key="6">
    <source>
        <dbReference type="ARBA" id="ARBA00022676"/>
    </source>
</evidence>
<evidence type="ECO:0000256" key="5">
    <source>
        <dbReference type="ARBA" id="ARBA00020295"/>
    </source>
</evidence>
<dbReference type="InterPro" id="IPR003385">
    <property type="entry name" value="Glyco_hydro_77"/>
</dbReference>
<feature type="region of interest" description="Disordered" evidence="14">
    <location>
        <begin position="464"/>
        <end position="484"/>
    </location>
</feature>
<protein>
    <recommendedName>
        <fullName evidence="5 13">4-alpha-glucanotransferase</fullName>
        <ecNumber evidence="4 13">2.4.1.25</ecNumber>
    </recommendedName>
    <alternativeName>
        <fullName evidence="11 13">Amylomaltase</fullName>
    </alternativeName>
    <alternativeName>
        <fullName evidence="12 13">Disproportionating enzyme</fullName>
    </alternativeName>
</protein>
<sequence length="1410" mass="150962">MKLYSVSPGSPEPLGASVQDDGVNITVVSSAATAIFFCLFDDDGREIQRIKLIGRTGDVFHAHIGGVGAGARYGLRAEGPFDLSQGLRFNSAKLLVDPYASELDRPFKLHPSLFDARIHGAPDDLADSAAFVPKAIVTSPPALTAPRRPLTPWRDLIIYEMHVRGFTHNHPDIPQEIRGTFGGLAHPAAIAHLTRLGVTAVELLPIQGWLDERHLPALGLTNYWGYNPVALNAPDPRLAPGGWPEVRAAVEALQAAGISVILDVVLNHSGESDHLGPTVSLRGLDNQLYYRLDPHNAALYENQAGCGNVLALERPQALRLALDALRTAAIRAGVDGFRYDLAPVLARGPQGFDPSHPFLAAVAQDPTLRELIHIAEPWDLGLGGYQLGAFPASWGEWNDKSRDTMRRFWRGDHGQLGVMATRFAGSADIFAGRRRALSRSINFITAHDGFTLADLVAYAGKHNEANGENNRDGTDDNLSWNCGAEGATSDPAVIERRKGDARAMLTTLIASRGSPMLTMGDELGRSQQGNNNAYAQDNELAYVDWANADEELVDFCARLVKLRRETGALNGETPLTGAPPDASGAPDVEWLSLSGEPLTPQQWEDAAADALTVVFYDQGDAARAPSRAAVLINRGYALLHARLPGARENHIWTLKINSAEPRATGAEAPDGAVSLPPRSVVILTETAAASTAPRAGVDERVLDALAAAAGIAPYWHDIEGRRTDVSVETKLALLRSLDLAAANTGEARGRLAELSEERAFRPLPVATSLVQDGERTIRLGGALAERQLPFALTIACDDGSTHVVEIGPEIGRRGEILAPDGRRALVREIPLPDLPLGRHEVMSEAAPDCLGHLAIVPAAAFLPDALREGRVFGVAAQVYGLRRESGGGDQGIGDFTCLRLLAEEAARAGAACVGVNPLHALYPHDPERASPYHPSDRRFLDPLTIDVFDLPPELMTEAVVAALSRAAPEAAALSAAGFVDYRTVFALKDRLFDVIHAAFRARRFAAPDDALVMEFERFLVLGGESLRRFAIFTAIERALGGTLGQFGSELNAPHAPGIESFAAQHDDEVKRAKFLQFLADKQFAAAAQAARAAGLSLGFYRDLAVGCAPDGAEAFSEMNRLMQGCSIGAPPDPLGPQGQVWGLPPFDPRALARDGYNGFGRLIAANMAYAGILRIDHVLGLKRLFLVPEGAEGKDGAYLACPFEALIGQVALESQRAQTAVVGEDLGTAPAGLRTELADANILSYRVMRFEREGREFLPPESYPALAAACVATHDLPPLAGWWSGADLSEAAALGHIEDEASAARDRAEEKGELLAAVASGDFSVDGVDYDAPLTETAAAAIHGFVARSGAALVLIQADDLAMEVVPTNLPGTDRERPNWRRKISEPVEQIFGLRSARTILDAVRRWRGS</sequence>
<dbReference type="Gene3D" id="2.60.40.1180">
    <property type="entry name" value="Golgi alpha-mannosidase II"/>
    <property type="match status" value="1"/>
</dbReference>
<reference evidence="16 17" key="1">
    <citation type="submission" date="2017-10" db="EMBL/GenBank/DDBJ databases">
        <title>Genome announcement of Methylocella silvestris TVC from permafrost.</title>
        <authorList>
            <person name="Wang J."/>
            <person name="Geng K."/>
            <person name="Ul-Haque F."/>
            <person name="Crombie A.T."/>
            <person name="Street L.E."/>
            <person name="Wookey P.A."/>
            <person name="Murrell J.C."/>
            <person name="Pratscher J."/>
        </authorList>
    </citation>
    <scope>NUCLEOTIDE SEQUENCE [LARGE SCALE GENOMIC DNA]</scope>
    <source>
        <strain evidence="16 17">TVC</strain>
    </source>
</reference>
<evidence type="ECO:0000256" key="3">
    <source>
        <dbReference type="ARBA" id="ARBA00008061"/>
    </source>
</evidence>
<name>A0A2J7TKC0_METSI</name>
<dbReference type="CDD" id="cd11326">
    <property type="entry name" value="AmyAc_Glg_debranch"/>
    <property type="match status" value="1"/>
</dbReference>
<evidence type="ECO:0000313" key="16">
    <source>
        <dbReference type="EMBL" id="PNG27218.1"/>
    </source>
</evidence>
<dbReference type="InterPro" id="IPR004193">
    <property type="entry name" value="Glyco_hydro_13_N"/>
</dbReference>
<keyword evidence="8 16" id="KW-0378">Hydrolase</keyword>
<gene>
    <name evidence="16" type="ORF">CR492_03795</name>
</gene>
<comment type="similarity">
    <text evidence="3">Belongs to the glycosyl hydrolase 13 family.</text>
</comment>
<keyword evidence="6 13" id="KW-0328">Glycosyltransferase</keyword>
<evidence type="ECO:0000256" key="2">
    <source>
        <dbReference type="ARBA" id="ARBA00005684"/>
    </source>
</evidence>
<evidence type="ECO:0000256" key="4">
    <source>
        <dbReference type="ARBA" id="ARBA00012560"/>
    </source>
</evidence>
<evidence type="ECO:0000256" key="8">
    <source>
        <dbReference type="ARBA" id="ARBA00022801"/>
    </source>
</evidence>
<evidence type="ECO:0000256" key="13">
    <source>
        <dbReference type="RuleBase" id="RU361207"/>
    </source>
</evidence>
<evidence type="ECO:0000256" key="1">
    <source>
        <dbReference type="ARBA" id="ARBA00000439"/>
    </source>
</evidence>
<comment type="caution">
    <text evidence="16">The sequence shown here is derived from an EMBL/GenBank/DDBJ whole genome shotgun (WGS) entry which is preliminary data.</text>
</comment>
<evidence type="ECO:0000313" key="17">
    <source>
        <dbReference type="Proteomes" id="UP000236286"/>
    </source>
</evidence>
<dbReference type="InterPro" id="IPR013780">
    <property type="entry name" value="Glyco_hydro_b"/>
</dbReference>
<proteinExistence type="inferred from homology"/>